<keyword evidence="1" id="KW-1133">Transmembrane helix</keyword>
<proteinExistence type="predicted"/>
<dbReference type="EMBL" id="MKIP01000033">
    <property type="protein sequence ID" value="OLP61255.1"/>
    <property type="molecule type" value="Genomic_DNA"/>
</dbReference>
<dbReference type="RefSeq" id="WP_075626644.1">
    <property type="nucleotide sequence ID" value="NZ_FOAM01000009.1"/>
</dbReference>
<dbReference type="InterPro" id="IPR008090">
    <property type="entry name" value="Fe_iron_reduct"/>
</dbReference>
<name>A0A1Q9AZV8_9HYPH</name>
<dbReference type="NCBIfam" id="TIGR03951">
    <property type="entry name" value="Fe_III_red_FhuF"/>
    <property type="match status" value="1"/>
</dbReference>
<organism evidence="3 4">
    <name type="scientific">Xaviernesmea oryzae</name>
    <dbReference type="NCBI Taxonomy" id="464029"/>
    <lineage>
        <taxon>Bacteria</taxon>
        <taxon>Pseudomonadati</taxon>
        <taxon>Pseudomonadota</taxon>
        <taxon>Alphaproteobacteria</taxon>
        <taxon>Hyphomicrobiales</taxon>
        <taxon>Rhizobiaceae</taxon>
        <taxon>Rhizobium/Agrobacterium group</taxon>
        <taxon>Xaviernesmea</taxon>
    </lineage>
</organism>
<evidence type="ECO:0000256" key="1">
    <source>
        <dbReference type="SAM" id="Phobius"/>
    </source>
</evidence>
<gene>
    <name evidence="3" type="ORF">BJF93_20950</name>
</gene>
<feature type="transmembrane region" description="Helical" evidence="1">
    <location>
        <begin position="72"/>
        <end position="91"/>
    </location>
</feature>
<dbReference type="InterPro" id="IPR022770">
    <property type="entry name" value="IucA/IucC-like_C"/>
</dbReference>
<evidence type="ECO:0000259" key="2">
    <source>
        <dbReference type="Pfam" id="PF06276"/>
    </source>
</evidence>
<sequence length="265" mass="28729">MGYVAHHDQGGPFGPQPLVTLFTGEHAWCAEKIRETRDMPDAQPLGTFFRSGGFAAALDRMALGRGGADRRALASFWSLYYFAALTIPYLVARRANQALPVALDAMTLTTDEEGLPRAFGLADAGAISDVETDDLPTLVTPLVTAHLREAVALMQEHGKLAPKLAWNNAAVYIDYAFNATALTARNESVDGQDHWAASDLFHVGTLADGSVNPFRGCLRHEQGPEGTPLCRRRVCCMRYLLPGVASCGELCALPEQRQRSLEQSA</sequence>
<evidence type="ECO:0000313" key="4">
    <source>
        <dbReference type="Proteomes" id="UP000186364"/>
    </source>
</evidence>
<dbReference type="Pfam" id="PF06276">
    <property type="entry name" value="FhuF"/>
    <property type="match status" value="1"/>
</dbReference>
<evidence type="ECO:0000313" key="3">
    <source>
        <dbReference type="EMBL" id="OLP61255.1"/>
    </source>
</evidence>
<feature type="domain" description="Aerobactin siderophore biosynthesis IucA/IucC-like C-terminal" evidence="2">
    <location>
        <begin position="75"/>
        <end position="217"/>
    </location>
</feature>
<dbReference type="OrthoDB" id="8993954at2"/>
<keyword evidence="4" id="KW-1185">Reference proteome</keyword>
<dbReference type="AlphaFoldDB" id="A0A1Q9AZV8"/>
<reference evidence="3 4" key="1">
    <citation type="submission" date="2016-09" db="EMBL/GenBank/DDBJ databases">
        <title>Rhizobium sp. nov., a novel species isolated from the rice rhizosphere.</title>
        <authorList>
            <person name="Zhao J."/>
            <person name="Zhang X."/>
        </authorList>
    </citation>
    <scope>NUCLEOTIDE SEQUENCE [LARGE SCALE GENOMIC DNA]</scope>
    <source>
        <strain evidence="3 4">1.7048</strain>
    </source>
</reference>
<accession>A0A1Q9AZV8</accession>
<dbReference type="GO" id="GO:0003824">
    <property type="term" value="F:catalytic activity"/>
    <property type="evidence" value="ECO:0007669"/>
    <property type="project" value="UniProtKB-ARBA"/>
</dbReference>
<protein>
    <submittedName>
        <fullName evidence="3">Siderophore-iron reductase FhuF</fullName>
    </submittedName>
</protein>
<keyword evidence="1" id="KW-0812">Transmembrane</keyword>
<dbReference type="Proteomes" id="UP000186364">
    <property type="component" value="Unassembled WGS sequence"/>
</dbReference>
<keyword evidence="1" id="KW-0472">Membrane</keyword>
<comment type="caution">
    <text evidence="3">The sequence shown here is derived from an EMBL/GenBank/DDBJ whole genome shotgun (WGS) entry which is preliminary data.</text>
</comment>